<dbReference type="GO" id="GO:0016740">
    <property type="term" value="F:transferase activity"/>
    <property type="evidence" value="ECO:0007669"/>
    <property type="project" value="UniProtKB-KW"/>
</dbReference>
<evidence type="ECO:0000313" key="3">
    <source>
        <dbReference type="Proteomes" id="UP000293671"/>
    </source>
</evidence>
<feature type="domain" description="Glycosyltransferase 2-like" evidence="1">
    <location>
        <begin position="40"/>
        <end position="79"/>
    </location>
</feature>
<organism evidence="2 3">
    <name type="scientific">Rivibacter subsaxonicus</name>
    <dbReference type="NCBI Taxonomy" id="457575"/>
    <lineage>
        <taxon>Bacteria</taxon>
        <taxon>Pseudomonadati</taxon>
        <taxon>Pseudomonadota</taxon>
        <taxon>Betaproteobacteria</taxon>
        <taxon>Burkholderiales</taxon>
        <taxon>Rivibacter</taxon>
    </lineage>
</organism>
<dbReference type="InterPro" id="IPR029044">
    <property type="entry name" value="Nucleotide-diphossugar_trans"/>
</dbReference>
<comment type="caution">
    <text evidence="2">The sequence shown here is derived from an EMBL/GenBank/DDBJ whole genome shotgun (WGS) entry which is preliminary data.</text>
</comment>
<dbReference type="OrthoDB" id="8912955at2"/>
<dbReference type="AlphaFoldDB" id="A0A4Q7VVT1"/>
<protein>
    <submittedName>
        <fullName evidence="2">Glycosyl transferase family 2</fullName>
    </submittedName>
</protein>
<dbReference type="InterPro" id="IPR001173">
    <property type="entry name" value="Glyco_trans_2-like"/>
</dbReference>
<sequence length="257" mass="28501">MLDIVAATNDEDVLGRNLLRSPVLALPGVGLHLQRGCKSAAAAYNAGLRAARHDVVVFAHQDVYLPSGWSERLLEQIERVERLQPRWAVLGIYGIGTDGRHVGQVWSSGLNAVFGSKFEQPAPVQSVDELLIVLRRSSGIRFDDALPGFHVYGTDIVQQALAGGHGAFVVCAPAIHNSRPSRYLGADYFEAYRHVAAKWRDRLPIESCAAPLLPAGPRYLRLRLRHRLSEWRHAGVDRRTLDRNYDSAAIARRLGFE</sequence>
<accession>A0A4Q7VVT1</accession>
<dbReference type="RefSeq" id="WP_130431224.1">
    <property type="nucleotide sequence ID" value="NZ_SHKP01000005.1"/>
</dbReference>
<name>A0A4Q7VVT1_9BURK</name>
<evidence type="ECO:0000313" key="2">
    <source>
        <dbReference type="EMBL" id="RZU00787.1"/>
    </source>
</evidence>
<evidence type="ECO:0000259" key="1">
    <source>
        <dbReference type="Pfam" id="PF00535"/>
    </source>
</evidence>
<reference evidence="2 3" key="1">
    <citation type="submission" date="2019-02" db="EMBL/GenBank/DDBJ databases">
        <title>Genomic Encyclopedia of Type Strains, Phase IV (KMG-IV): sequencing the most valuable type-strain genomes for metagenomic binning, comparative biology and taxonomic classification.</title>
        <authorList>
            <person name="Goeker M."/>
        </authorList>
    </citation>
    <scope>NUCLEOTIDE SEQUENCE [LARGE SCALE GENOMIC DNA]</scope>
    <source>
        <strain evidence="2 3">DSM 19570</strain>
    </source>
</reference>
<dbReference type="Proteomes" id="UP000293671">
    <property type="component" value="Unassembled WGS sequence"/>
</dbReference>
<gene>
    <name evidence="2" type="ORF">EV670_1500</name>
</gene>
<keyword evidence="2" id="KW-0808">Transferase</keyword>
<dbReference type="Pfam" id="PF00535">
    <property type="entry name" value="Glycos_transf_2"/>
    <property type="match status" value="1"/>
</dbReference>
<proteinExistence type="predicted"/>
<dbReference type="CDD" id="cd00761">
    <property type="entry name" value="Glyco_tranf_GTA_type"/>
    <property type="match status" value="1"/>
</dbReference>
<keyword evidence="3" id="KW-1185">Reference proteome</keyword>
<dbReference type="SUPFAM" id="SSF53448">
    <property type="entry name" value="Nucleotide-diphospho-sugar transferases"/>
    <property type="match status" value="1"/>
</dbReference>
<dbReference type="Gene3D" id="3.90.550.10">
    <property type="entry name" value="Spore Coat Polysaccharide Biosynthesis Protein SpsA, Chain A"/>
    <property type="match status" value="1"/>
</dbReference>
<dbReference type="EMBL" id="SHKP01000005">
    <property type="protein sequence ID" value="RZU00787.1"/>
    <property type="molecule type" value="Genomic_DNA"/>
</dbReference>